<dbReference type="OrthoDB" id="9799703at2"/>
<dbReference type="CDD" id="cd06260">
    <property type="entry name" value="DUF820-like"/>
    <property type="match status" value="1"/>
</dbReference>
<accession>A0A545AR03</accession>
<keyword evidence="3" id="KW-1185">Reference proteome</keyword>
<protein>
    <submittedName>
        <fullName evidence="2">Uma2 family endonuclease</fullName>
    </submittedName>
</protein>
<keyword evidence="2" id="KW-0255">Endonuclease</keyword>
<organism evidence="2 3">
    <name type="scientific">Cryptosporangium phraense</name>
    <dbReference type="NCBI Taxonomy" id="2593070"/>
    <lineage>
        <taxon>Bacteria</taxon>
        <taxon>Bacillati</taxon>
        <taxon>Actinomycetota</taxon>
        <taxon>Actinomycetes</taxon>
        <taxon>Cryptosporangiales</taxon>
        <taxon>Cryptosporangiaceae</taxon>
        <taxon>Cryptosporangium</taxon>
    </lineage>
</organism>
<evidence type="ECO:0000313" key="3">
    <source>
        <dbReference type="Proteomes" id="UP000317982"/>
    </source>
</evidence>
<sequence length="181" mass="19539">MLFAQIDPMTEAEFVALGETGQRHEVIDGVLLTRPAPDLRHQRISARLRLALDEAVPNGCEVLGPINLRLAIDRIVIPDISVLTTPGGDKLVASAAEVLMMIEIVSPSTEPLDRILKPALAAESRIPFYGLVEPDGPTVTISALDGDGYRVVTKATGDEPLALTQPFPLDFRPADLLATRR</sequence>
<dbReference type="Proteomes" id="UP000317982">
    <property type="component" value="Unassembled WGS sequence"/>
</dbReference>
<dbReference type="InterPro" id="IPR012296">
    <property type="entry name" value="Nuclease_put_TT1808"/>
</dbReference>
<name>A0A545AR03_9ACTN</name>
<keyword evidence="2" id="KW-0378">Hydrolase</keyword>
<dbReference type="InParanoid" id="A0A545AR03"/>
<dbReference type="InterPro" id="IPR011335">
    <property type="entry name" value="Restrct_endonuc-II-like"/>
</dbReference>
<reference evidence="2 3" key="1">
    <citation type="submission" date="2019-07" db="EMBL/GenBank/DDBJ databases">
        <title>Cryptosporangium phraense sp. nov., isolated from plant litter.</title>
        <authorList>
            <person name="Suriyachadkun C."/>
        </authorList>
    </citation>
    <scope>NUCLEOTIDE SEQUENCE [LARGE SCALE GENOMIC DNA]</scope>
    <source>
        <strain evidence="2 3">A-T 5661</strain>
    </source>
</reference>
<evidence type="ECO:0000259" key="1">
    <source>
        <dbReference type="Pfam" id="PF05685"/>
    </source>
</evidence>
<dbReference type="EMBL" id="VIRS01000011">
    <property type="protein sequence ID" value="TQS43756.1"/>
    <property type="molecule type" value="Genomic_DNA"/>
</dbReference>
<gene>
    <name evidence="2" type="ORF">FL583_17120</name>
</gene>
<dbReference type="Pfam" id="PF05685">
    <property type="entry name" value="Uma2"/>
    <property type="match status" value="1"/>
</dbReference>
<dbReference type="AlphaFoldDB" id="A0A545AR03"/>
<dbReference type="InterPro" id="IPR008538">
    <property type="entry name" value="Uma2"/>
</dbReference>
<evidence type="ECO:0000313" key="2">
    <source>
        <dbReference type="EMBL" id="TQS43756.1"/>
    </source>
</evidence>
<keyword evidence="2" id="KW-0540">Nuclease</keyword>
<comment type="caution">
    <text evidence="2">The sequence shown here is derived from an EMBL/GenBank/DDBJ whole genome shotgun (WGS) entry which is preliminary data.</text>
</comment>
<proteinExistence type="predicted"/>
<dbReference type="SUPFAM" id="SSF52980">
    <property type="entry name" value="Restriction endonuclease-like"/>
    <property type="match status" value="1"/>
</dbReference>
<dbReference type="RefSeq" id="WP_142705669.1">
    <property type="nucleotide sequence ID" value="NZ_VIRS01000011.1"/>
</dbReference>
<feature type="domain" description="Putative restriction endonuclease" evidence="1">
    <location>
        <begin position="13"/>
        <end position="172"/>
    </location>
</feature>
<dbReference type="Gene3D" id="3.90.1570.10">
    <property type="entry name" value="tt1808, chain A"/>
    <property type="match status" value="1"/>
</dbReference>
<dbReference type="GO" id="GO:0004519">
    <property type="term" value="F:endonuclease activity"/>
    <property type="evidence" value="ECO:0007669"/>
    <property type="project" value="UniProtKB-KW"/>
</dbReference>